<reference evidence="2 3" key="1">
    <citation type="journal article" date="2020" name="Environ. Microbiol. Rep.">
        <title>Redox cycling of Fe(II) and Fe(III) in magnetite accelerates aceticlastic methanogenesis by Methanosarcina mazei.</title>
        <authorList>
            <person name="Wang H."/>
            <person name="Byrne J.M."/>
            <person name="Liu P."/>
            <person name="Liu J."/>
            <person name="Dong X."/>
            <person name="Lu Y."/>
        </authorList>
    </citation>
    <scope>NUCLEOTIDE SEQUENCE [LARGE SCALE GENOMIC DNA]</scope>
    <source>
        <strain evidence="3">zm-15</strain>
    </source>
</reference>
<organism evidence="2 3">
    <name type="scientific">Methanosarcina mazei</name>
    <name type="common">Methanosarcina frisia</name>
    <dbReference type="NCBI Taxonomy" id="2209"/>
    <lineage>
        <taxon>Archaea</taxon>
        <taxon>Methanobacteriati</taxon>
        <taxon>Methanobacteriota</taxon>
        <taxon>Stenosarchaea group</taxon>
        <taxon>Methanomicrobia</taxon>
        <taxon>Methanosarcinales</taxon>
        <taxon>Methanosarcinaceae</taxon>
        <taxon>Methanosarcina</taxon>
    </lineage>
</organism>
<dbReference type="RefSeq" id="WP_163645498.1">
    <property type="nucleotide sequence ID" value="NZ_CP042908.1"/>
</dbReference>
<keyword evidence="1" id="KW-0472">Membrane</keyword>
<keyword evidence="1" id="KW-1133">Transmembrane helix</keyword>
<gene>
    <name evidence="2" type="ORF">FQU78_07925</name>
</gene>
<sequence>MELSSGKESGSVLFKEIQEPDRALMLIGVIAVIPVFLFWWYVLQHSLFFLLPFLIIVPFYLISLRRKIFTEVWEDGVYVRVYPFDSPFKFFPFINIQGFEVRTLSPIRANGRWGYYYGLKGGITYNLSANRGVFFKFTNGGNVKEITIGSKFPEKLEDAIRRGIEKQTSF</sequence>
<feature type="transmembrane region" description="Helical" evidence="1">
    <location>
        <begin position="47"/>
        <end position="64"/>
    </location>
</feature>
<evidence type="ECO:0008006" key="4">
    <source>
        <dbReference type="Google" id="ProtNLM"/>
    </source>
</evidence>
<dbReference type="Proteomes" id="UP000467371">
    <property type="component" value="Chromosome"/>
</dbReference>
<keyword evidence="1" id="KW-0812">Transmembrane</keyword>
<evidence type="ECO:0000313" key="2">
    <source>
        <dbReference type="EMBL" id="QIB90991.1"/>
    </source>
</evidence>
<evidence type="ECO:0000313" key="3">
    <source>
        <dbReference type="Proteomes" id="UP000467371"/>
    </source>
</evidence>
<dbReference type="GeneID" id="44087056"/>
<dbReference type="AlphaFoldDB" id="A0A6C0VI02"/>
<dbReference type="EMBL" id="CP042908">
    <property type="protein sequence ID" value="QIB90991.1"/>
    <property type="molecule type" value="Genomic_DNA"/>
</dbReference>
<evidence type="ECO:0000256" key="1">
    <source>
        <dbReference type="SAM" id="Phobius"/>
    </source>
</evidence>
<protein>
    <recommendedName>
        <fullName evidence="4">Bacterial Pleckstrin homology domain-containing protein</fullName>
    </recommendedName>
</protein>
<accession>A0A6C0VI02</accession>
<feature type="transmembrane region" description="Helical" evidence="1">
    <location>
        <begin position="23"/>
        <end position="41"/>
    </location>
</feature>
<proteinExistence type="predicted"/>
<name>A0A6C0VI02_METMZ</name>